<accession>A0A420WQM6</accession>
<feature type="transmembrane region" description="Helical" evidence="4">
    <location>
        <begin position="26"/>
        <end position="45"/>
    </location>
</feature>
<evidence type="ECO:0000256" key="3">
    <source>
        <dbReference type="ARBA" id="ARBA00023136"/>
    </source>
</evidence>
<dbReference type="RefSeq" id="WP_121218179.1">
    <property type="nucleotide sequence ID" value="NZ_RBIG01000001.1"/>
</dbReference>
<dbReference type="Pfam" id="PF07690">
    <property type="entry name" value="MFS_1"/>
    <property type="match status" value="1"/>
</dbReference>
<dbReference type="InterPro" id="IPR036259">
    <property type="entry name" value="MFS_trans_sf"/>
</dbReference>
<evidence type="ECO:0000256" key="2">
    <source>
        <dbReference type="ARBA" id="ARBA00022989"/>
    </source>
</evidence>
<sequence length="429" mass="45355">MSDVQQPGDQPRQPSSPETRKRAFKLLFFSLTCLGMGQSLMFANLPPIARELGFSEFHVGAIFMVSAIFWVFCAPMLGRRSDIWGRRPVILVGLIAYATSTAAFGFIIQMALWGWLTVIPAVVLLVLARILYGALGAGTIAAGQAYVADRTSRAERVRAVAGMNAGFSLGVTIGPGVGAALVVFGLLMPFYGIALLALVSAVSLYLMLPEQTPPKGQTMRPRLSPFDRRVWPFLLASIMITTVQALTIQTAAFYFMDVLGLAAAETVQYVGVGLMASAMAAVLAQLAIIPRLNPSAQFLMRIGCVIGIAAYTIFLLADSYGPLVFALVVSGLAFGLARPGIAAAASLSVRQDEQGSVAGLVGATGAAGHVISPIFAMPLYKLDPSLPYLAGVILFVMFGLMVMLNSTIRRAGRSLAEEGQGGPDSPTSL</sequence>
<organism evidence="6 7">
    <name type="scientific">Oceanibaculum indicum</name>
    <dbReference type="NCBI Taxonomy" id="526216"/>
    <lineage>
        <taxon>Bacteria</taxon>
        <taxon>Pseudomonadati</taxon>
        <taxon>Pseudomonadota</taxon>
        <taxon>Alphaproteobacteria</taxon>
        <taxon>Rhodospirillales</taxon>
        <taxon>Oceanibaculaceae</taxon>
        <taxon>Oceanibaculum</taxon>
    </lineage>
</organism>
<dbReference type="CDD" id="cd17330">
    <property type="entry name" value="MFS_SLC46_TetA_like"/>
    <property type="match status" value="1"/>
</dbReference>
<reference evidence="6 7" key="1">
    <citation type="submission" date="2018-10" db="EMBL/GenBank/DDBJ databases">
        <title>Comparative analysis of microorganisms from saline springs in Andes Mountain Range, Colombia.</title>
        <authorList>
            <person name="Rubin E."/>
        </authorList>
    </citation>
    <scope>NUCLEOTIDE SEQUENCE [LARGE SCALE GENOMIC DNA]</scope>
    <source>
        <strain evidence="6 7">USBA 36</strain>
    </source>
</reference>
<evidence type="ECO:0000259" key="5">
    <source>
        <dbReference type="PROSITE" id="PS50850"/>
    </source>
</evidence>
<feature type="transmembrane region" description="Helical" evidence="4">
    <location>
        <begin position="89"/>
        <end position="112"/>
    </location>
</feature>
<dbReference type="InterPro" id="IPR020846">
    <property type="entry name" value="MFS_dom"/>
</dbReference>
<feature type="transmembrane region" description="Helical" evidence="4">
    <location>
        <begin position="118"/>
        <end position="147"/>
    </location>
</feature>
<keyword evidence="1 4" id="KW-0812">Transmembrane</keyword>
<evidence type="ECO:0000313" key="7">
    <source>
        <dbReference type="Proteomes" id="UP000277424"/>
    </source>
</evidence>
<name>A0A420WQM6_9PROT</name>
<dbReference type="PANTHER" id="PTHR23546:SF1">
    <property type="entry name" value="MEMBRANE PROTEIN"/>
    <property type="match status" value="1"/>
</dbReference>
<feature type="transmembrane region" description="Helical" evidence="4">
    <location>
        <begin position="57"/>
        <end position="77"/>
    </location>
</feature>
<dbReference type="Gene3D" id="1.20.1250.20">
    <property type="entry name" value="MFS general substrate transporter like domains"/>
    <property type="match status" value="1"/>
</dbReference>
<dbReference type="PROSITE" id="PS50850">
    <property type="entry name" value="MFS"/>
    <property type="match status" value="1"/>
</dbReference>
<dbReference type="SUPFAM" id="SSF103473">
    <property type="entry name" value="MFS general substrate transporter"/>
    <property type="match status" value="1"/>
</dbReference>
<feature type="transmembrane region" description="Helical" evidence="4">
    <location>
        <begin position="159"/>
        <end position="184"/>
    </location>
</feature>
<keyword evidence="3 4" id="KW-0472">Membrane</keyword>
<protein>
    <submittedName>
        <fullName evidence="6">Putative MFS family arabinose efflux permease</fullName>
    </submittedName>
</protein>
<proteinExistence type="predicted"/>
<dbReference type="OrthoDB" id="9810492at2"/>
<dbReference type="PANTHER" id="PTHR23546">
    <property type="entry name" value="TRANSPORT PROTEIN"/>
    <property type="match status" value="1"/>
</dbReference>
<gene>
    <name evidence="6" type="ORF">BCL74_1137</name>
</gene>
<comment type="caution">
    <text evidence="6">The sequence shown here is derived from an EMBL/GenBank/DDBJ whole genome shotgun (WGS) entry which is preliminary data.</text>
</comment>
<feature type="transmembrane region" description="Helical" evidence="4">
    <location>
        <begin position="386"/>
        <end position="404"/>
    </location>
</feature>
<keyword evidence="2 4" id="KW-1133">Transmembrane helix</keyword>
<feature type="transmembrane region" description="Helical" evidence="4">
    <location>
        <begin position="298"/>
        <end position="317"/>
    </location>
</feature>
<dbReference type="EMBL" id="RBIG01000001">
    <property type="protein sequence ID" value="RKQ73351.1"/>
    <property type="molecule type" value="Genomic_DNA"/>
</dbReference>
<evidence type="ECO:0000313" key="6">
    <source>
        <dbReference type="EMBL" id="RKQ73351.1"/>
    </source>
</evidence>
<feature type="transmembrane region" description="Helical" evidence="4">
    <location>
        <begin position="267"/>
        <end position="286"/>
    </location>
</feature>
<dbReference type="AlphaFoldDB" id="A0A420WQM6"/>
<feature type="transmembrane region" description="Helical" evidence="4">
    <location>
        <begin position="357"/>
        <end position="380"/>
    </location>
</feature>
<evidence type="ECO:0000256" key="1">
    <source>
        <dbReference type="ARBA" id="ARBA00022692"/>
    </source>
</evidence>
<dbReference type="InterPro" id="IPR011701">
    <property type="entry name" value="MFS"/>
</dbReference>
<feature type="transmembrane region" description="Helical" evidence="4">
    <location>
        <begin position="230"/>
        <end position="255"/>
    </location>
</feature>
<feature type="domain" description="Major facilitator superfamily (MFS) profile" evidence="5">
    <location>
        <begin position="23"/>
        <end position="409"/>
    </location>
</feature>
<evidence type="ECO:0000256" key="4">
    <source>
        <dbReference type="SAM" id="Phobius"/>
    </source>
</evidence>
<dbReference type="Proteomes" id="UP000277424">
    <property type="component" value="Unassembled WGS sequence"/>
</dbReference>
<feature type="transmembrane region" description="Helical" evidence="4">
    <location>
        <begin position="323"/>
        <end position="345"/>
    </location>
</feature>
<dbReference type="GO" id="GO:0022857">
    <property type="term" value="F:transmembrane transporter activity"/>
    <property type="evidence" value="ECO:0007669"/>
    <property type="project" value="InterPro"/>
</dbReference>
<feature type="transmembrane region" description="Helical" evidence="4">
    <location>
        <begin position="190"/>
        <end position="209"/>
    </location>
</feature>